<dbReference type="EC" id="2.2.1.6" evidence="4 12"/>
<dbReference type="CDD" id="cd07035">
    <property type="entry name" value="TPP_PYR_POX_like"/>
    <property type="match status" value="1"/>
</dbReference>
<dbReference type="GO" id="GO:0003984">
    <property type="term" value="F:acetolactate synthase activity"/>
    <property type="evidence" value="ECO:0007669"/>
    <property type="project" value="UniProtKB-EC"/>
</dbReference>
<dbReference type="FunFam" id="3.40.50.970:FF:000016">
    <property type="entry name" value="Acetolactate synthase"/>
    <property type="match status" value="1"/>
</dbReference>
<dbReference type="InterPro" id="IPR011766">
    <property type="entry name" value="TPP_enzyme_TPP-bd"/>
</dbReference>
<comment type="catalytic activity">
    <reaction evidence="11 12">
        <text>2 pyruvate + H(+) = (2S)-2-acetolactate + CO2</text>
        <dbReference type="Rhea" id="RHEA:25249"/>
        <dbReference type="ChEBI" id="CHEBI:15361"/>
        <dbReference type="ChEBI" id="CHEBI:15378"/>
        <dbReference type="ChEBI" id="CHEBI:16526"/>
        <dbReference type="ChEBI" id="CHEBI:58476"/>
        <dbReference type="EC" id="2.2.1.6"/>
    </reaction>
</comment>
<dbReference type="SUPFAM" id="SSF52518">
    <property type="entry name" value="Thiamin diphosphate-binding fold (THDP-binding)"/>
    <property type="match status" value="2"/>
</dbReference>
<evidence type="ECO:0000256" key="2">
    <source>
        <dbReference type="ARBA" id="ARBA00005025"/>
    </source>
</evidence>
<dbReference type="PROSITE" id="PS00187">
    <property type="entry name" value="TPP_ENZYMES"/>
    <property type="match status" value="1"/>
</dbReference>
<evidence type="ECO:0000313" key="16">
    <source>
        <dbReference type="EMBL" id="AGT31097.1"/>
    </source>
</evidence>
<dbReference type="GO" id="GO:0000287">
    <property type="term" value="F:magnesium ion binding"/>
    <property type="evidence" value="ECO:0007669"/>
    <property type="project" value="UniProtKB-UniRule"/>
</dbReference>
<dbReference type="Gene3D" id="3.40.50.1220">
    <property type="entry name" value="TPP-binding domain"/>
    <property type="match status" value="1"/>
</dbReference>
<dbReference type="CDD" id="cd02015">
    <property type="entry name" value="TPP_AHAS"/>
    <property type="match status" value="1"/>
</dbReference>
<dbReference type="PANTHER" id="PTHR18968">
    <property type="entry name" value="THIAMINE PYROPHOSPHATE ENZYMES"/>
    <property type="match status" value="1"/>
</dbReference>
<dbReference type="Pfam" id="PF02775">
    <property type="entry name" value="TPP_enzyme_C"/>
    <property type="match status" value="1"/>
</dbReference>
<evidence type="ECO:0000313" key="17">
    <source>
        <dbReference type="Proteomes" id="UP000015500"/>
    </source>
</evidence>
<dbReference type="OrthoDB" id="4494979at2"/>
<keyword evidence="8 12" id="KW-0460">Magnesium</keyword>
<evidence type="ECO:0000256" key="11">
    <source>
        <dbReference type="ARBA" id="ARBA00048670"/>
    </source>
</evidence>
<dbReference type="AlphaFoldDB" id="S5Z286"/>
<keyword evidence="7 12" id="KW-0479">Metal-binding</keyword>
<dbReference type="InterPro" id="IPR029035">
    <property type="entry name" value="DHS-like_NAD/FAD-binding_dom"/>
</dbReference>
<dbReference type="Pfam" id="PF00205">
    <property type="entry name" value="TPP_enzyme_M"/>
    <property type="match status" value="1"/>
</dbReference>
<dbReference type="InterPro" id="IPR039368">
    <property type="entry name" value="AHAS_TPP"/>
</dbReference>
<dbReference type="Proteomes" id="UP000015500">
    <property type="component" value="Chromosome"/>
</dbReference>
<dbReference type="InterPro" id="IPR012001">
    <property type="entry name" value="Thiamin_PyroP_enz_TPP-bd_dom"/>
</dbReference>
<comment type="pathway">
    <text evidence="2 12">Amino-acid biosynthesis; L-valine biosynthesis; L-valine from pyruvate: step 1/4.</text>
</comment>
<keyword evidence="9 12" id="KW-0786">Thiamine pyrophosphate</keyword>
<evidence type="ECO:0000256" key="8">
    <source>
        <dbReference type="ARBA" id="ARBA00022842"/>
    </source>
</evidence>
<dbReference type="KEGG" id="gjf:M493_03955"/>
<reference evidence="16 17" key="1">
    <citation type="journal article" date="2014" name="Genome Announc.">
        <title>Complete Genome Sequence of the Thermophilic Polychlorinated Biphenyl Degrader Geobacillus sp. Strain JF8 (NBRC 109937).</title>
        <authorList>
            <person name="Shintani M."/>
            <person name="Ohtsubo Y."/>
            <person name="Fukuda K."/>
            <person name="Hosoyama A."/>
            <person name="Ohji S."/>
            <person name="Yamazoe A."/>
            <person name="Fujita N."/>
            <person name="Nagata Y."/>
            <person name="Tsuda M."/>
            <person name="Hatta T."/>
            <person name="Kimbara K."/>
        </authorList>
    </citation>
    <scope>NUCLEOTIDE SEQUENCE [LARGE SCALE GENOMIC DNA]</scope>
    <source>
        <strain evidence="16 17">JF8</strain>
    </source>
</reference>
<proteinExistence type="inferred from homology"/>
<keyword evidence="5 12" id="KW-0028">Amino-acid biosynthesis</keyword>
<dbReference type="InterPro" id="IPR012000">
    <property type="entry name" value="Thiamin_PyroP_enz_cen_dom"/>
</dbReference>
<feature type="domain" description="Thiamine pyrophosphate enzyme central" evidence="13">
    <location>
        <begin position="193"/>
        <end position="326"/>
    </location>
</feature>
<dbReference type="UniPathway" id="UPA00047">
    <property type="reaction ID" value="UER00055"/>
</dbReference>
<dbReference type="Pfam" id="PF02776">
    <property type="entry name" value="TPP_enzyme_N"/>
    <property type="match status" value="1"/>
</dbReference>
<dbReference type="NCBIfam" id="TIGR00118">
    <property type="entry name" value="acolac_lg"/>
    <property type="match status" value="1"/>
</dbReference>
<evidence type="ECO:0000256" key="1">
    <source>
        <dbReference type="ARBA" id="ARBA00004974"/>
    </source>
</evidence>
<dbReference type="Gene3D" id="3.40.50.970">
    <property type="match status" value="2"/>
</dbReference>
<dbReference type="InterPro" id="IPR000399">
    <property type="entry name" value="TPP-bd_CS"/>
</dbReference>
<evidence type="ECO:0000256" key="4">
    <source>
        <dbReference type="ARBA" id="ARBA00013145"/>
    </source>
</evidence>
<dbReference type="SUPFAM" id="SSF52467">
    <property type="entry name" value="DHS-like NAD/FAD-binding domain"/>
    <property type="match status" value="1"/>
</dbReference>
<dbReference type="EMBL" id="CP006254">
    <property type="protein sequence ID" value="AGT31097.1"/>
    <property type="molecule type" value="Genomic_DNA"/>
</dbReference>
<dbReference type="STRING" id="1921421.M493_03955"/>
<dbReference type="GO" id="GO:0009099">
    <property type="term" value="P:L-valine biosynthetic process"/>
    <property type="evidence" value="ECO:0007669"/>
    <property type="project" value="UniProtKB-UniPathway"/>
</dbReference>
<dbReference type="FunFam" id="3.40.50.1220:FF:000008">
    <property type="entry name" value="Acetolactate synthase"/>
    <property type="match status" value="1"/>
</dbReference>
<keyword evidence="10 12" id="KW-0100">Branched-chain amino acid biosynthesis</keyword>
<keyword evidence="17" id="KW-1185">Reference proteome</keyword>
<comment type="pathway">
    <text evidence="1 12">Amino-acid biosynthesis; L-isoleucine biosynthesis; L-isoleucine from 2-oxobutanoate: step 1/4.</text>
</comment>
<dbReference type="InterPro" id="IPR012846">
    <property type="entry name" value="Acetolactate_synth_lsu"/>
</dbReference>
<dbReference type="RefSeq" id="WP_020958906.1">
    <property type="nucleotide sequence ID" value="NC_022080.4"/>
</dbReference>
<name>S5Z286_GEOG3</name>
<dbReference type="GO" id="GO:0050660">
    <property type="term" value="F:flavin adenine dinucleotide binding"/>
    <property type="evidence" value="ECO:0007669"/>
    <property type="project" value="InterPro"/>
</dbReference>
<dbReference type="InterPro" id="IPR029061">
    <property type="entry name" value="THDP-binding"/>
</dbReference>
<evidence type="ECO:0000256" key="5">
    <source>
        <dbReference type="ARBA" id="ARBA00022605"/>
    </source>
</evidence>
<sequence length="558" mass="59627">MLHPPIRLGVDVLVQSLAVQGISRVFGCCHDSTLPVRQALETSSRLSYIEMKHEQAAVHAADGYARASGKLGVAIIGAGGGITNGITGIATALSDSVPLLIIVTRPSPENDLYAPDLDVFSLCTPVTKYHLQVNEISGIPSTIQHAYEIALSGRPGPVTVEIPTHLLRQEATASYPMPKASLPKPKKIPKKSLEAAIAAIESAKKPVLFIGGGVISSGASELVREVAIKGQIPVVSSLMGIGAFAQNPLYLGMLGMHGTYAANKAVHQCDLLICAGVRFSDRVTGKMSGFSPKSKKIHVDIDASEINKNIRVDLPIVGDAKQFFHSLIDRLRYPLIREHTKDWVAEATQWRRTVPRFDTSASRLKPQKVIQMLSALAGDEAIVVTDVGQHQIWTAHHYAFTKPRSFLTSGGLGTMGYGLPAAIGAAVAAPGQTVICVTGDGSFQMNLQEMLTAVAHNLPIKIAVLNNGYLGMVRQWQELFYQGRYSAVKITSPDFAKLAGAYGAAGYAADSEAEAEAIIKKALAHNGPVLLDFNIAEEENVYPIVPPGQSNDQAILAR</sequence>
<evidence type="ECO:0000256" key="12">
    <source>
        <dbReference type="RuleBase" id="RU003591"/>
    </source>
</evidence>
<evidence type="ECO:0000256" key="10">
    <source>
        <dbReference type="ARBA" id="ARBA00023304"/>
    </source>
</evidence>
<evidence type="ECO:0000256" key="3">
    <source>
        <dbReference type="ARBA" id="ARBA00007812"/>
    </source>
</evidence>
<evidence type="ECO:0000259" key="15">
    <source>
        <dbReference type="Pfam" id="PF02776"/>
    </source>
</evidence>
<comment type="similarity">
    <text evidence="3 12">Belongs to the TPP enzyme family.</text>
</comment>
<gene>
    <name evidence="16" type="ORF">M493_03955</name>
</gene>
<evidence type="ECO:0000256" key="7">
    <source>
        <dbReference type="ARBA" id="ARBA00022723"/>
    </source>
</evidence>
<dbReference type="UniPathway" id="UPA00049">
    <property type="reaction ID" value="UER00059"/>
</dbReference>
<dbReference type="GO" id="GO:0005948">
    <property type="term" value="C:acetolactate synthase complex"/>
    <property type="evidence" value="ECO:0007669"/>
    <property type="project" value="TreeGrafter"/>
</dbReference>
<feature type="domain" description="Thiamine pyrophosphate enzyme TPP-binding" evidence="14">
    <location>
        <begin position="386"/>
        <end position="533"/>
    </location>
</feature>
<organism evidence="16 17">
    <name type="scientific">Geobacillus genomosp. 3</name>
    <dbReference type="NCBI Taxonomy" id="1921421"/>
    <lineage>
        <taxon>Bacteria</taxon>
        <taxon>Bacillati</taxon>
        <taxon>Bacillota</taxon>
        <taxon>Bacilli</taxon>
        <taxon>Bacillales</taxon>
        <taxon>Anoxybacillaceae</taxon>
        <taxon>Geobacillus</taxon>
    </lineage>
</organism>
<protein>
    <recommendedName>
        <fullName evidence="4 12">Acetolactate synthase</fullName>
        <ecNumber evidence="4 12">2.2.1.6</ecNumber>
    </recommendedName>
</protein>
<dbReference type="HOGENOM" id="CLU_013748_1_2_9"/>
<evidence type="ECO:0000259" key="14">
    <source>
        <dbReference type="Pfam" id="PF02775"/>
    </source>
</evidence>
<feature type="domain" description="Thiamine pyrophosphate enzyme N-terminal TPP-binding" evidence="15">
    <location>
        <begin position="9"/>
        <end position="107"/>
    </location>
</feature>
<comment type="cofactor">
    <cofactor evidence="12">
        <name>thiamine diphosphate</name>
        <dbReference type="ChEBI" id="CHEBI:58937"/>
    </cofactor>
    <text evidence="12">Binds 1 thiamine pyrophosphate per subunit.</text>
</comment>
<accession>S5Z286</accession>
<comment type="cofactor">
    <cofactor evidence="12">
        <name>Mg(2+)</name>
        <dbReference type="ChEBI" id="CHEBI:18420"/>
    </cofactor>
    <text evidence="12">Binds 1 Mg(2+) ion per subunit.</text>
</comment>
<dbReference type="GO" id="GO:0009097">
    <property type="term" value="P:isoleucine biosynthetic process"/>
    <property type="evidence" value="ECO:0007669"/>
    <property type="project" value="UniProtKB-UniPathway"/>
</dbReference>
<dbReference type="InterPro" id="IPR045229">
    <property type="entry name" value="TPP_enz"/>
</dbReference>
<dbReference type="PATRIC" id="fig|1345697.3.peg.692"/>
<evidence type="ECO:0000259" key="13">
    <source>
        <dbReference type="Pfam" id="PF00205"/>
    </source>
</evidence>
<evidence type="ECO:0000256" key="9">
    <source>
        <dbReference type="ARBA" id="ARBA00023052"/>
    </source>
</evidence>
<dbReference type="PANTHER" id="PTHR18968:SF13">
    <property type="entry name" value="ACETOLACTATE SYNTHASE CATALYTIC SUBUNIT, MITOCHONDRIAL"/>
    <property type="match status" value="1"/>
</dbReference>
<evidence type="ECO:0000256" key="6">
    <source>
        <dbReference type="ARBA" id="ARBA00022679"/>
    </source>
</evidence>
<dbReference type="GO" id="GO:0030976">
    <property type="term" value="F:thiamine pyrophosphate binding"/>
    <property type="evidence" value="ECO:0007669"/>
    <property type="project" value="UniProtKB-UniRule"/>
</dbReference>
<keyword evidence="6 12" id="KW-0808">Transferase</keyword>